<gene>
    <name evidence="14" type="ORF">ZOSMA_10G00480</name>
</gene>
<evidence type="ECO:0000256" key="5">
    <source>
        <dbReference type="ARBA" id="ARBA00022741"/>
    </source>
</evidence>
<evidence type="ECO:0000256" key="12">
    <source>
        <dbReference type="SAM" id="MobiDB-lite"/>
    </source>
</evidence>
<dbReference type="AlphaFoldDB" id="A0A0K9Q5N2"/>
<reference evidence="15" key="1">
    <citation type="journal article" date="2016" name="Nature">
        <title>The genome of the seagrass Zostera marina reveals angiosperm adaptation to the sea.</title>
        <authorList>
            <person name="Olsen J.L."/>
            <person name="Rouze P."/>
            <person name="Verhelst B."/>
            <person name="Lin Y.-C."/>
            <person name="Bayer T."/>
            <person name="Collen J."/>
            <person name="Dattolo E."/>
            <person name="De Paoli E."/>
            <person name="Dittami S."/>
            <person name="Maumus F."/>
            <person name="Michel G."/>
            <person name="Kersting A."/>
            <person name="Lauritano C."/>
            <person name="Lohaus R."/>
            <person name="Toepel M."/>
            <person name="Tonon T."/>
            <person name="Vanneste K."/>
            <person name="Amirebrahimi M."/>
            <person name="Brakel J."/>
            <person name="Bostroem C."/>
            <person name="Chovatia M."/>
            <person name="Grimwood J."/>
            <person name="Jenkins J.W."/>
            <person name="Jueterbock A."/>
            <person name="Mraz A."/>
            <person name="Stam W.T."/>
            <person name="Tice H."/>
            <person name="Bornberg-Bauer E."/>
            <person name="Green P.J."/>
            <person name="Pearson G.A."/>
            <person name="Procaccini G."/>
            <person name="Duarte C.M."/>
            <person name="Schmutz J."/>
            <person name="Reusch T.B.H."/>
            <person name="Van de Peer Y."/>
        </authorList>
    </citation>
    <scope>NUCLEOTIDE SEQUENCE [LARGE SCALE GENOMIC DNA]</scope>
    <source>
        <strain evidence="15">cv. Finnish</strain>
    </source>
</reference>
<dbReference type="OMA" id="RNQIEEP"/>
<evidence type="ECO:0000313" key="14">
    <source>
        <dbReference type="EMBL" id="KMZ75780.1"/>
    </source>
</evidence>
<feature type="compositionally biased region" description="Low complexity" evidence="12">
    <location>
        <begin position="483"/>
        <end position="492"/>
    </location>
</feature>
<evidence type="ECO:0000256" key="9">
    <source>
        <dbReference type="ARBA" id="ARBA00048679"/>
    </source>
</evidence>
<proteinExistence type="inferred from homology"/>
<comment type="catalytic activity">
    <reaction evidence="9">
        <text>L-seryl-[protein] + ATP = O-phospho-L-seryl-[protein] + ADP + H(+)</text>
        <dbReference type="Rhea" id="RHEA:17989"/>
        <dbReference type="Rhea" id="RHEA-COMP:9863"/>
        <dbReference type="Rhea" id="RHEA-COMP:11604"/>
        <dbReference type="ChEBI" id="CHEBI:15378"/>
        <dbReference type="ChEBI" id="CHEBI:29999"/>
        <dbReference type="ChEBI" id="CHEBI:30616"/>
        <dbReference type="ChEBI" id="CHEBI:83421"/>
        <dbReference type="ChEBI" id="CHEBI:456216"/>
        <dbReference type="EC" id="2.7.11.1"/>
    </reaction>
</comment>
<dbReference type="GO" id="GO:0004674">
    <property type="term" value="F:protein serine/threonine kinase activity"/>
    <property type="evidence" value="ECO:0000318"/>
    <property type="project" value="GO_Central"/>
</dbReference>
<protein>
    <recommendedName>
        <fullName evidence="2">non-specific serine/threonine protein kinase</fullName>
        <ecNumber evidence="2">2.7.11.1</ecNumber>
    </recommendedName>
</protein>
<feature type="region of interest" description="Disordered" evidence="12">
    <location>
        <begin position="278"/>
        <end position="527"/>
    </location>
</feature>
<dbReference type="Gene3D" id="1.10.510.10">
    <property type="entry name" value="Transferase(Phosphotransferase) domain 1"/>
    <property type="match status" value="1"/>
</dbReference>
<organism evidence="14 15">
    <name type="scientific">Zostera marina</name>
    <name type="common">Eelgrass</name>
    <dbReference type="NCBI Taxonomy" id="29655"/>
    <lineage>
        <taxon>Eukaryota</taxon>
        <taxon>Viridiplantae</taxon>
        <taxon>Streptophyta</taxon>
        <taxon>Embryophyta</taxon>
        <taxon>Tracheophyta</taxon>
        <taxon>Spermatophyta</taxon>
        <taxon>Magnoliopsida</taxon>
        <taxon>Liliopsida</taxon>
        <taxon>Zosteraceae</taxon>
        <taxon>Zostera</taxon>
    </lineage>
</organism>
<evidence type="ECO:0000256" key="3">
    <source>
        <dbReference type="ARBA" id="ARBA00022527"/>
    </source>
</evidence>
<keyword evidence="15" id="KW-1185">Reference proteome</keyword>
<name>A0A0K9Q5N2_ZOSMR</name>
<dbReference type="OrthoDB" id="248923at2759"/>
<dbReference type="PANTHER" id="PTHR48012">
    <property type="entry name" value="STERILE20-LIKE KINASE, ISOFORM B-RELATED"/>
    <property type="match status" value="1"/>
</dbReference>
<comment type="catalytic activity">
    <reaction evidence="8">
        <text>L-threonyl-[protein] + ATP = O-phospho-L-threonyl-[protein] + ADP + H(+)</text>
        <dbReference type="Rhea" id="RHEA:46608"/>
        <dbReference type="Rhea" id="RHEA-COMP:11060"/>
        <dbReference type="Rhea" id="RHEA-COMP:11605"/>
        <dbReference type="ChEBI" id="CHEBI:15378"/>
        <dbReference type="ChEBI" id="CHEBI:30013"/>
        <dbReference type="ChEBI" id="CHEBI:30616"/>
        <dbReference type="ChEBI" id="CHEBI:61977"/>
        <dbReference type="ChEBI" id="CHEBI:456216"/>
        <dbReference type="EC" id="2.7.11.1"/>
    </reaction>
</comment>
<dbReference type="STRING" id="29655.A0A0K9Q5N2"/>
<feature type="coiled-coil region" evidence="11">
    <location>
        <begin position="41"/>
        <end position="68"/>
    </location>
</feature>
<feature type="binding site" evidence="10">
    <location>
        <position position="44"/>
    </location>
    <ligand>
        <name>ATP</name>
        <dbReference type="ChEBI" id="CHEBI:30616"/>
    </ligand>
</feature>
<comment type="caution">
    <text evidence="14">The sequence shown here is derived from an EMBL/GenBank/DDBJ whole genome shotgun (WGS) entry which is preliminary data.</text>
</comment>
<dbReference type="InterPro" id="IPR017441">
    <property type="entry name" value="Protein_kinase_ATP_BS"/>
</dbReference>
<feature type="compositionally biased region" description="Polar residues" evidence="12">
    <location>
        <begin position="305"/>
        <end position="318"/>
    </location>
</feature>
<accession>A0A0K9Q5N2</accession>
<feature type="compositionally biased region" description="Polar residues" evidence="12">
    <location>
        <begin position="338"/>
        <end position="351"/>
    </location>
</feature>
<dbReference type="GO" id="GO:0005737">
    <property type="term" value="C:cytoplasm"/>
    <property type="evidence" value="ECO:0000318"/>
    <property type="project" value="GO_Central"/>
</dbReference>
<dbReference type="Proteomes" id="UP000036987">
    <property type="component" value="Unassembled WGS sequence"/>
</dbReference>
<evidence type="ECO:0000256" key="1">
    <source>
        <dbReference type="ARBA" id="ARBA00008874"/>
    </source>
</evidence>
<evidence type="ECO:0000256" key="7">
    <source>
        <dbReference type="ARBA" id="ARBA00022840"/>
    </source>
</evidence>
<dbReference type="CDD" id="cd06609">
    <property type="entry name" value="STKc_MST3_like"/>
    <property type="match status" value="1"/>
</dbReference>
<dbReference type="PANTHER" id="PTHR48012:SF10">
    <property type="entry name" value="FI20177P1"/>
    <property type="match status" value="1"/>
</dbReference>
<dbReference type="GO" id="GO:0005524">
    <property type="term" value="F:ATP binding"/>
    <property type="evidence" value="ECO:0007669"/>
    <property type="project" value="UniProtKB-UniRule"/>
</dbReference>
<keyword evidence="5 10" id="KW-0547">Nucleotide-binding</keyword>
<feature type="compositionally biased region" description="Basic and acidic residues" evidence="12">
    <location>
        <begin position="319"/>
        <end position="331"/>
    </location>
</feature>
<dbReference type="InterPro" id="IPR050629">
    <property type="entry name" value="STE20/SPS1-PAK"/>
</dbReference>
<evidence type="ECO:0000256" key="11">
    <source>
        <dbReference type="SAM" id="Coils"/>
    </source>
</evidence>
<evidence type="ECO:0000313" key="15">
    <source>
        <dbReference type="Proteomes" id="UP000036987"/>
    </source>
</evidence>
<evidence type="ECO:0000259" key="13">
    <source>
        <dbReference type="PROSITE" id="PS50011"/>
    </source>
</evidence>
<evidence type="ECO:0000256" key="8">
    <source>
        <dbReference type="ARBA" id="ARBA00047899"/>
    </source>
</evidence>
<evidence type="ECO:0000256" key="2">
    <source>
        <dbReference type="ARBA" id="ARBA00012513"/>
    </source>
</evidence>
<dbReference type="EC" id="2.7.11.1" evidence="2"/>
<dbReference type="InterPro" id="IPR011009">
    <property type="entry name" value="Kinase-like_dom_sf"/>
</dbReference>
<dbReference type="PROSITE" id="PS00107">
    <property type="entry name" value="PROTEIN_KINASE_ATP"/>
    <property type="match status" value="1"/>
</dbReference>
<dbReference type="Pfam" id="PF00069">
    <property type="entry name" value="Pkinase"/>
    <property type="match status" value="1"/>
</dbReference>
<keyword evidence="4" id="KW-0808">Transferase</keyword>
<feature type="compositionally biased region" description="Basic and acidic residues" evidence="12">
    <location>
        <begin position="278"/>
        <end position="288"/>
    </location>
</feature>
<keyword evidence="3" id="KW-0723">Serine/threonine-protein kinase</keyword>
<dbReference type="InterPro" id="IPR000719">
    <property type="entry name" value="Prot_kinase_dom"/>
</dbReference>
<dbReference type="EMBL" id="LFYR01000113">
    <property type="protein sequence ID" value="KMZ75780.1"/>
    <property type="molecule type" value="Genomic_DNA"/>
</dbReference>
<evidence type="ECO:0000256" key="4">
    <source>
        <dbReference type="ARBA" id="ARBA00022679"/>
    </source>
</evidence>
<sequence>MSDSVGIDAAIEARFRNLELIGKGSFGDVYRGFDKELNKEVAIKVIDLEEAEDDIEDIQKEISVLSQCRSSYITEYYGSYLNETKLWIVMEYMAGGSVADLLQSGHPLDELSIASILRDLLHAIDYLHNEGKIHRDIKAANILLNENGDVKVADFGVSAQLTRTISRRKTFVGTPFWMAPEVIQNSDGYNEKADIWSVGITAIEMAKGEPPLADLHPMRVLFIIPRENPPQLDEHFSRALKEIVSLCLKKVPSERPSAKELLRHRFIRNARKSSKLLERIRERPRYQTDESNESQQRNDKDFEESTGTVKVSEPTENLSRSRQEKSIRNADWDFEGTGTISSAAKPPQSQFVLAGEKRSDVSLVSSRSIGGTQRSSTLRNLHNQSPLEVQSQKESSKKLNEPSEKTFSEDVHLSSSSSGTVVVRASREPLSSSGGSSSSEDTFGTVIFRGQIDEPEQKTPKSRLGIQEKTSSSSHEDSVMNLAEAKAALQAASRKENVRERPAKSKNTKMPVELKNKSREQSSTSLYDVPQSPALSLLIIPSLKEVIADDSEGLVIRSVLESLMELERKKPGSCEVLIKTLLQRLGRSKESSLKGFRELASEIFHKNSTVGEMPQVNIETHDSSNQSPLARFLLSRWQGQISRDLKSV</sequence>
<keyword evidence="11" id="KW-0175">Coiled coil</keyword>
<feature type="domain" description="Protein kinase" evidence="13">
    <location>
        <begin position="15"/>
        <end position="267"/>
    </location>
</feature>
<dbReference type="SMART" id="SM00220">
    <property type="entry name" value="S_TKc"/>
    <property type="match status" value="1"/>
</dbReference>
<keyword evidence="7 10" id="KW-0067">ATP-binding</keyword>
<evidence type="ECO:0000256" key="6">
    <source>
        <dbReference type="ARBA" id="ARBA00022777"/>
    </source>
</evidence>
<dbReference type="SUPFAM" id="SSF56112">
    <property type="entry name" value="Protein kinase-like (PK-like)"/>
    <property type="match status" value="1"/>
</dbReference>
<feature type="compositionally biased region" description="Basic and acidic residues" evidence="12">
    <location>
        <begin position="394"/>
        <end position="412"/>
    </location>
</feature>
<feature type="compositionally biased region" description="Polar residues" evidence="12">
    <location>
        <begin position="362"/>
        <end position="393"/>
    </location>
</feature>
<dbReference type="FunFam" id="1.10.510.10:FF:000207">
    <property type="entry name" value="serine/threonine-protein kinase dst1 isoform X1"/>
    <property type="match status" value="1"/>
</dbReference>
<evidence type="ECO:0000256" key="10">
    <source>
        <dbReference type="PROSITE-ProRule" id="PRU10141"/>
    </source>
</evidence>
<dbReference type="GO" id="GO:0035556">
    <property type="term" value="P:intracellular signal transduction"/>
    <property type="evidence" value="ECO:0000318"/>
    <property type="project" value="GO_Central"/>
</dbReference>
<feature type="compositionally biased region" description="Basic and acidic residues" evidence="12">
    <location>
        <begin position="493"/>
        <end position="503"/>
    </location>
</feature>
<dbReference type="PROSITE" id="PS50011">
    <property type="entry name" value="PROTEIN_KINASE_DOM"/>
    <property type="match status" value="1"/>
</dbReference>
<keyword evidence="6 14" id="KW-0418">Kinase</keyword>
<comment type="similarity">
    <text evidence="1">Belongs to the protein kinase superfamily. STE Ser/Thr protein kinase family. STE20 subfamily.</text>
</comment>